<evidence type="ECO:0000256" key="3">
    <source>
        <dbReference type="ARBA" id="ARBA00022679"/>
    </source>
</evidence>
<evidence type="ECO:0000256" key="5">
    <source>
        <dbReference type="ARBA" id="ARBA00022777"/>
    </source>
</evidence>
<comment type="similarity">
    <text evidence="8">Belongs to the phosphoglycerate kinase family.</text>
</comment>
<feature type="binding site" evidence="7">
    <location>
        <position position="201"/>
    </location>
    <ligand>
        <name>ATP</name>
        <dbReference type="ChEBI" id="CHEBI:30616"/>
    </ligand>
</feature>
<keyword evidence="4" id="KW-0547">Nucleotide-binding</keyword>
<dbReference type="InterPro" id="IPR015824">
    <property type="entry name" value="Phosphoglycerate_kinase_N"/>
</dbReference>
<dbReference type="SUPFAM" id="SSF53748">
    <property type="entry name" value="Phosphoglycerate kinase"/>
    <property type="match status" value="1"/>
</dbReference>
<dbReference type="InterPro" id="IPR001576">
    <property type="entry name" value="Phosphoglycerate_kinase"/>
</dbReference>
<dbReference type="GO" id="GO:0043531">
    <property type="term" value="F:ADP binding"/>
    <property type="evidence" value="ECO:0007669"/>
    <property type="project" value="TreeGrafter"/>
</dbReference>
<evidence type="ECO:0000256" key="8">
    <source>
        <dbReference type="RuleBase" id="RU000532"/>
    </source>
</evidence>
<gene>
    <name evidence="9" type="ORF">A2918_02035</name>
</gene>
<dbReference type="Gene3D" id="3.40.50.1260">
    <property type="entry name" value="Phosphoglycerate kinase, N-terminal domain"/>
    <property type="match status" value="2"/>
</dbReference>
<evidence type="ECO:0000256" key="7">
    <source>
        <dbReference type="PIRSR" id="PIRSR000724-2"/>
    </source>
</evidence>
<evidence type="ECO:0000313" key="10">
    <source>
        <dbReference type="Proteomes" id="UP000178227"/>
    </source>
</evidence>
<accession>A0A1F8GBV3</accession>
<dbReference type="GO" id="GO:0005829">
    <property type="term" value="C:cytosol"/>
    <property type="evidence" value="ECO:0007669"/>
    <property type="project" value="TreeGrafter"/>
</dbReference>
<protein>
    <recommendedName>
        <fullName evidence="2 8">Phosphoglycerate kinase</fullName>
        <ecNumber evidence="2 8">2.7.2.3</ecNumber>
    </recommendedName>
</protein>
<feature type="binding site" evidence="7">
    <location>
        <position position="300"/>
    </location>
    <ligand>
        <name>ATP</name>
        <dbReference type="ChEBI" id="CHEBI:30616"/>
    </ligand>
</feature>
<evidence type="ECO:0000313" key="9">
    <source>
        <dbReference type="EMBL" id="OGN22520.1"/>
    </source>
</evidence>
<evidence type="ECO:0000256" key="1">
    <source>
        <dbReference type="ARBA" id="ARBA00000642"/>
    </source>
</evidence>
<dbReference type="EMBL" id="MGKI01000011">
    <property type="protein sequence ID" value="OGN22520.1"/>
    <property type="molecule type" value="Genomic_DNA"/>
</dbReference>
<dbReference type="EC" id="2.7.2.3" evidence="2 8"/>
<organism evidence="9 10">
    <name type="scientific">Candidatus Yanofskybacteria bacterium RIFCSPLOWO2_01_FULL_42_49</name>
    <dbReference type="NCBI Taxonomy" id="1802694"/>
    <lineage>
        <taxon>Bacteria</taxon>
        <taxon>Candidatus Yanofskyibacteriota</taxon>
    </lineage>
</organism>
<dbReference type="Pfam" id="PF00162">
    <property type="entry name" value="PGK"/>
    <property type="match status" value="1"/>
</dbReference>
<proteinExistence type="inferred from homology"/>
<dbReference type="GO" id="GO:0006094">
    <property type="term" value="P:gluconeogenesis"/>
    <property type="evidence" value="ECO:0007669"/>
    <property type="project" value="TreeGrafter"/>
</dbReference>
<dbReference type="PANTHER" id="PTHR11406">
    <property type="entry name" value="PHOSPHOGLYCERATE KINASE"/>
    <property type="match status" value="1"/>
</dbReference>
<name>A0A1F8GBV3_9BACT</name>
<dbReference type="Proteomes" id="UP000178227">
    <property type="component" value="Unassembled WGS sequence"/>
</dbReference>
<comment type="caution">
    <text evidence="9">The sequence shown here is derived from an EMBL/GenBank/DDBJ whole genome shotgun (WGS) entry which is preliminary data.</text>
</comment>
<dbReference type="PRINTS" id="PR00477">
    <property type="entry name" value="PHGLYCKINASE"/>
</dbReference>
<keyword evidence="3 8" id="KW-0808">Transferase</keyword>
<sequence>MKTVLDIPDLKNKKVLLRVDFDMPVRSLGEGGCATEITESFRIKKQKVMIDWLVERGAKVVMITHLHEDDSSFSNLIPQLHILLGREVVFIKNIEDIEGHLANYPGVGLLDNIRNPAVAGSGEKENDKGLALSLSKGFDIYINNNFAVCHRDHASVSAITEFLPSFAGLLVQEETVQLRKAIYASKLGKIIIIGGAKTETKVSVIKNFVDKAEKILLGGVVANDVLKEKGQDMGSSVVDENSKELLAGLDLDSSQLLIPEDFVVFDNKILDIGEKTIKRYADAIGGASMVIWNGPMGLFENSAFAMGTQKIAEAIVESKAYKIVGGGDTIAAVSKFKIFDKFSAEGGSASGGNFVSTGGGAMLAFLAGEKLPGLEALGYYKSAQ</sequence>
<dbReference type="PIRSF" id="PIRSF000724">
    <property type="entry name" value="Pgk"/>
    <property type="match status" value="1"/>
</dbReference>
<dbReference type="InterPro" id="IPR036043">
    <property type="entry name" value="Phosphoglycerate_kinase_sf"/>
</dbReference>
<dbReference type="GO" id="GO:0005524">
    <property type="term" value="F:ATP binding"/>
    <property type="evidence" value="ECO:0007669"/>
    <property type="project" value="UniProtKB-KW"/>
</dbReference>
<dbReference type="GO" id="GO:0006096">
    <property type="term" value="P:glycolytic process"/>
    <property type="evidence" value="ECO:0007669"/>
    <property type="project" value="InterPro"/>
</dbReference>
<reference evidence="9 10" key="1">
    <citation type="journal article" date="2016" name="Nat. Commun.">
        <title>Thousands of microbial genomes shed light on interconnected biogeochemical processes in an aquifer system.</title>
        <authorList>
            <person name="Anantharaman K."/>
            <person name="Brown C.T."/>
            <person name="Hug L.A."/>
            <person name="Sharon I."/>
            <person name="Castelle C.J."/>
            <person name="Probst A.J."/>
            <person name="Thomas B.C."/>
            <person name="Singh A."/>
            <person name="Wilkins M.J."/>
            <person name="Karaoz U."/>
            <person name="Brodie E.L."/>
            <person name="Williams K.H."/>
            <person name="Hubbard S.S."/>
            <person name="Banfield J.F."/>
        </authorList>
    </citation>
    <scope>NUCLEOTIDE SEQUENCE [LARGE SCALE GENOMIC DNA]</scope>
</reference>
<feature type="binding site" evidence="7">
    <location>
        <begin position="326"/>
        <end position="329"/>
    </location>
    <ligand>
        <name>ATP</name>
        <dbReference type="ChEBI" id="CHEBI:30616"/>
    </ligand>
</feature>
<dbReference type="STRING" id="1802694.A2918_02035"/>
<evidence type="ECO:0000256" key="2">
    <source>
        <dbReference type="ARBA" id="ARBA00013061"/>
    </source>
</evidence>
<dbReference type="GO" id="GO:0004618">
    <property type="term" value="F:phosphoglycerate kinase activity"/>
    <property type="evidence" value="ECO:0007669"/>
    <property type="project" value="UniProtKB-EC"/>
</dbReference>
<evidence type="ECO:0000256" key="4">
    <source>
        <dbReference type="ARBA" id="ARBA00022741"/>
    </source>
</evidence>
<evidence type="ECO:0000256" key="6">
    <source>
        <dbReference type="ARBA" id="ARBA00022840"/>
    </source>
</evidence>
<comment type="catalytic activity">
    <reaction evidence="1 8">
        <text>(2R)-3-phosphoglycerate + ATP = (2R)-3-phospho-glyceroyl phosphate + ADP</text>
        <dbReference type="Rhea" id="RHEA:14801"/>
        <dbReference type="ChEBI" id="CHEBI:30616"/>
        <dbReference type="ChEBI" id="CHEBI:57604"/>
        <dbReference type="ChEBI" id="CHEBI:58272"/>
        <dbReference type="ChEBI" id="CHEBI:456216"/>
        <dbReference type="EC" id="2.7.2.3"/>
    </reaction>
</comment>
<dbReference type="AlphaFoldDB" id="A0A1F8GBV3"/>
<dbReference type="PANTHER" id="PTHR11406:SF23">
    <property type="entry name" value="PHOSPHOGLYCERATE KINASE 1, CHLOROPLASTIC-RELATED"/>
    <property type="match status" value="1"/>
</dbReference>
<keyword evidence="6 7" id="KW-0067">ATP-binding</keyword>
<keyword evidence="5 8" id="KW-0418">Kinase</keyword>